<comment type="caution">
    <text evidence="3">The sequence shown here is derived from an EMBL/GenBank/DDBJ whole genome shotgun (WGS) entry which is preliminary data.</text>
</comment>
<organism evidence="3 4">
    <name type="scientific">Streptomyces ipomoeae 91-03</name>
    <dbReference type="NCBI Taxonomy" id="698759"/>
    <lineage>
        <taxon>Bacteria</taxon>
        <taxon>Bacillati</taxon>
        <taxon>Actinomycetota</taxon>
        <taxon>Actinomycetes</taxon>
        <taxon>Kitasatosporales</taxon>
        <taxon>Streptomycetaceae</taxon>
        <taxon>Streptomyces</taxon>
    </lineage>
</organism>
<dbReference type="InterPro" id="IPR006015">
    <property type="entry name" value="Universal_stress_UspA"/>
</dbReference>
<accession>L1L732</accession>
<dbReference type="AlphaFoldDB" id="L1L732"/>
<feature type="domain" description="UspA" evidence="2">
    <location>
        <begin position="9"/>
        <end position="53"/>
    </location>
</feature>
<comment type="similarity">
    <text evidence="1">Belongs to the universal stress protein A family.</text>
</comment>
<keyword evidence="4" id="KW-1185">Reference proteome</keyword>
<dbReference type="InterPro" id="IPR006016">
    <property type="entry name" value="UspA"/>
</dbReference>
<dbReference type="Pfam" id="PF00582">
    <property type="entry name" value="Usp"/>
    <property type="match status" value="1"/>
</dbReference>
<evidence type="ECO:0000259" key="2">
    <source>
        <dbReference type="Pfam" id="PF00582"/>
    </source>
</evidence>
<dbReference type="Gene3D" id="3.40.50.620">
    <property type="entry name" value="HUPs"/>
    <property type="match status" value="1"/>
</dbReference>
<dbReference type="PANTHER" id="PTHR43010:SF1">
    <property type="entry name" value="USPA DOMAIN-CONTAINING PROTEIN"/>
    <property type="match status" value="1"/>
</dbReference>
<gene>
    <name evidence="3" type="ORF">STRIP9103_07515</name>
</gene>
<protein>
    <recommendedName>
        <fullName evidence="2">UspA domain-containing protein</fullName>
    </recommendedName>
</protein>
<dbReference type="PRINTS" id="PR01438">
    <property type="entry name" value="UNVRSLSTRESS"/>
</dbReference>
<evidence type="ECO:0000313" key="3">
    <source>
        <dbReference type="EMBL" id="EKX68433.1"/>
    </source>
</evidence>
<dbReference type="InterPro" id="IPR014729">
    <property type="entry name" value="Rossmann-like_a/b/a_fold"/>
</dbReference>
<reference evidence="3 4" key="1">
    <citation type="submission" date="2012-11" db="EMBL/GenBank/DDBJ databases">
        <authorList>
            <person name="Huguet-Tapia J.C."/>
            <person name="Durkin A.S."/>
            <person name="Pettis G.S."/>
            <person name="Badger J.H."/>
        </authorList>
    </citation>
    <scope>NUCLEOTIDE SEQUENCE [LARGE SCALE GENOMIC DNA]</scope>
    <source>
        <strain evidence="3 4">91-03</strain>
    </source>
</reference>
<dbReference type="InterPro" id="IPR051688">
    <property type="entry name" value="USP_A"/>
</dbReference>
<proteinExistence type="inferred from homology"/>
<dbReference type="PATRIC" id="fig|698759.3.peg.1015"/>
<evidence type="ECO:0000256" key="1">
    <source>
        <dbReference type="ARBA" id="ARBA00008791"/>
    </source>
</evidence>
<dbReference type="SUPFAM" id="SSF52402">
    <property type="entry name" value="Adenine nucleotide alpha hydrolases-like"/>
    <property type="match status" value="1"/>
</dbReference>
<sequence>MRSRIRPALIDASREAQLVVAGARGRGGFTGLLLGSVSQALLHHAHCPVAVVRGKE</sequence>
<dbReference type="PANTHER" id="PTHR43010">
    <property type="entry name" value="UNIVERSAL STRESS PROTEIN SLR1230"/>
    <property type="match status" value="1"/>
</dbReference>
<dbReference type="RefSeq" id="WP_009299277.1">
    <property type="nucleotide sequence ID" value="NZ_AEJC01000078.1"/>
</dbReference>
<evidence type="ECO:0000313" key="4">
    <source>
        <dbReference type="Proteomes" id="UP000010411"/>
    </source>
</evidence>
<dbReference type="EMBL" id="AEJC01000078">
    <property type="protein sequence ID" value="EKX68433.1"/>
    <property type="molecule type" value="Genomic_DNA"/>
</dbReference>
<dbReference type="Proteomes" id="UP000010411">
    <property type="component" value="Unassembled WGS sequence"/>
</dbReference>
<name>L1L732_9ACTN</name>